<sequence length="257" mass="27762">MSDVLALSAGCLGVLALVQAVTFAVGHRIGRYNVVDVAWGLGLALVSLVCLARSQDWRAWALAALVTTWGVRLSWHIWRRTRGGDEDPRYARLLDGAGTGTVVRKVFVTQGLAQWFISLPVQVAAVTGPPGRVGAVVAVIGVLVCITGITVESVADRQLAAYKADPDRPPVMDRGLWGWSRHPNYFGDACVWVGVYLVAASVWPGVLTVLSPAAMVWFLVVATGARLLEQHMSGRPGYADYQARTSFFLPLPPRRTT</sequence>
<feature type="transmembrane region" description="Helical" evidence="1">
    <location>
        <begin position="209"/>
        <end position="228"/>
    </location>
</feature>
<proteinExistence type="predicted"/>
<dbReference type="OrthoDB" id="9779233at2"/>
<keyword evidence="3" id="KW-1185">Reference proteome</keyword>
<dbReference type="Pfam" id="PF06966">
    <property type="entry name" value="DUF1295"/>
    <property type="match status" value="1"/>
</dbReference>
<feature type="transmembrane region" description="Helical" evidence="1">
    <location>
        <begin position="133"/>
        <end position="155"/>
    </location>
</feature>
<comment type="caution">
    <text evidence="2">The sequence shown here is derived from an EMBL/GenBank/DDBJ whole genome shotgun (WGS) entry which is preliminary data.</text>
</comment>
<evidence type="ECO:0000313" key="2">
    <source>
        <dbReference type="EMBL" id="KNX36815.1"/>
    </source>
</evidence>
<keyword evidence="1" id="KW-0812">Transmembrane</keyword>
<dbReference type="PANTHER" id="PTHR32251">
    <property type="entry name" value="3-OXO-5-ALPHA-STEROID 4-DEHYDROGENASE"/>
    <property type="match status" value="1"/>
</dbReference>
<accession>A0A0L6CGT5</accession>
<dbReference type="AlphaFoldDB" id="A0A0L6CGT5"/>
<dbReference type="STRING" id="1631356.VV01_06095"/>
<dbReference type="EMBL" id="LAIR01000002">
    <property type="protein sequence ID" value="KNX36815.1"/>
    <property type="molecule type" value="Genomic_DNA"/>
</dbReference>
<keyword evidence="1" id="KW-1133">Transmembrane helix</keyword>
<keyword evidence="1" id="KW-0472">Membrane</keyword>
<dbReference type="Gene3D" id="1.20.120.1630">
    <property type="match status" value="1"/>
</dbReference>
<dbReference type="PATRIC" id="fig|1631356.3.peg.1165"/>
<organism evidence="2 3">
    <name type="scientific">Luteipulveratus halotolerans</name>
    <dbReference type="NCBI Taxonomy" id="1631356"/>
    <lineage>
        <taxon>Bacteria</taxon>
        <taxon>Bacillati</taxon>
        <taxon>Actinomycetota</taxon>
        <taxon>Actinomycetes</taxon>
        <taxon>Micrococcales</taxon>
        <taxon>Dermacoccaceae</taxon>
        <taxon>Luteipulveratus</taxon>
    </lineage>
</organism>
<dbReference type="PANTHER" id="PTHR32251:SF17">
    <property type="entry name" value="STEROID 5-ALPHA REDUCTASE C-TERMINAL DOMAIN-CONTAINING PROTEIN"/>
    <property type="match status" value="1"/>
</dbReference>
<dbReference type="PROSITE" id="PS50244">
    <property type="entry name" value="S5A_REDUCTASE"/>
    <property type="match status" value="1"/>
</dbReference>
<protein>
    <submittedName>
        <fullName evidence="2">Membrane protein</fullName>
    </submittedName>
</protein>
<gene>
    <name evidence="2" type="ORF">VV01_06095</name>
</gene>
<evidence type="ECO:0000313" key="3">
    <source>
        <dbReference type="Proteomes" id="UP000037397"/>
    </source>
</evidence>
<evidence type="ECO:0000256" key="1">
    <source>
        <dbReference type="SAM" id="Phobius"/>
    </source>
</evidence>
<name>A0A0L6CGT5_9MICO</name>
<dbReference type="GO" id="GO:0016020">
    <property type="term" value="C:membrane"/>
    <property type="evidence" value="ECO:0007669"/>
    <property type="project" value="TreeGrafter"/>
</dbReference>
<dbReference type="RefSeq" id="WP_050669106.1">
    <property type="nucleotide sequence ID" value="NZ_LAIR01000002.1"/>
</dbReference>
<dbReference type="Proteomes" id="UP000037397">
    <property type="component" value="Unassembled WGS sequence"/>
</dbReference>
<dbReference type="InterPro" id="IPR010721">
    <property type="entry name" value="UstE-like"/>
</dbReference>
<reference evidence="3" key="1">
    <citation type="submission" date="2015-03" db="EMBL/GenBank/DDBJ databases">
        <title>Luteipulveratus halotolerans sp. nov., a novel actinobacterium (Dermacoccaceae) from Sarawak, Malaysia.</title>
        <authorList>
            <person name="Juboi H."/>
            <person name="Basik A."/>
            <person name="Shamsul S.S."/>
            <person name="Arnold P."/>
            <person name="Schmitt E.K."/>
            <person name="Sanglier J.-J."/>
            <person name="Yeo T."/>
        </authorList>
    </citation>
    <scope>NUCLEOTIDE SEQUENCE [LARGE SCALE GENOMIC DNA]</scope>
    <source>
        <strain evidence="3">C296001</strain>
    </source>
</reference>